<name>A0A8S5PYU5_9CAUD</name>
<reference evidence="1" key="1">
    <citation type="journal article" date="2021" name="Proc. Natl. Acad. Sci. U.S.A.">
        <title>A Catalog of Tens of Thousands of Viruses from Human Metagenomes Reveals Hidden Associations with Chronic Diseases.</title>
        <authorList>
            <person name="Tisza M.J."/>
            <person name="Buck C.B."/>
        </authorList>
    </citation>
    <scope>NUCLEOTIDE SEQUENCE</scope>
    <source>
        <strain evidence="1">CtBtT5</strain>
    </source>
</reference>
<accession>A0A8S5PYU5</accession>
<sequence>MQINLGQYITFPERYQMKQLLANFKLQIQIFNRNSVGI</sequence>
<evidence type="ECO:0000313" key="1">
    <source>
        <dbReference type="EMBL" id="DAE11936.1"/>
    </source>
</evidence>
<organism evidence="1">
    <name type="scientific">Myoviridae sp. ctBtT5</name>
    <dbReference type="NCBI Taxonomy" id="2825048"/>
    <lineage>
        <taxon>Viruses</taxon>
        <taxon>Duplodnaviria</taxon>
        <taxon>Heunggongvirae</taxon>
        <taxon>Uroviricota</taxon>
        <taxon>Caudoviricetes</taxon>
    </lineage>
</organism>
<dbReference type="EMBL" id="BK015540">
    <property type="protein sequence ID" value="DAE11936.1"/>
    <property type="molecule type" value="Genomic_DNA"/>
</dbReference>
<protein>
    <submittedName>
        <fullName evidence="1">Uncharacterized protein</fullName>
    </submittedName>
</protein>
<proteinExistence type="predicted"/>